<dbReference type="EMBL" id="FNIE01000002">
    <property type="protein sequence ID" value="SDN09049.1"/>
    <property type="molecule type" value="Genomic_DNA"/>
</dbReference>
<dbReference type="STRING" id="310781.SAMN05216259_102585"/>
<feature type="domain" description="FAD-binding PCMH-type" evidence="4">
    <location>
        <begin position="8"/>
        <end position="183"/>
    </location>
</feature>
<dbReference type="GO" id="GO:0071949">
    <property type="term" value="F:FAD binding"/>
    <property type="evidence" value="ECO:0007669"/>
    <property type="project" value="InterPro"/>
</dbReference>
<gene>
    <name evidence="5" type="ORF">SAMN05216259_102585</name>
</gene>
<dbReference type="PANTHER" id="PTHR11748:SF103">
    <property type="entry name" value="GLYCOLATE OXIDASE SUBUNIT GLCE"/>
    <property type="match status" value="1"/>
</dbReference>
<dbReference type="SUPFAM" id="SSF56176">
    <property type="entry name" value="FAD-binding/transporter-associated domain-like"/>
    <property type="match status" value="1"/>
</dbReference>
<dbReference type="GO" id="GO:0003824">
    <property type="term" value="F:catalytic activity"/>
    <property type="evidence" value="ECO:0007669"/>
    <property type="project" value="InterPro"/>
</dbReference>
<evidence type="ECO:0000256" key="3">
    <source>
        <dbReference type="SAM" id="MobiDB-lite"/>
    </source>
</evidence>
<evidence type="ECO:0000256" key="1">
    <source>
        <dbReference type="ARBA" id="ARBA00022630"/>
    </source>
</evidence>
<dbReference type="InterPro" id="IPR016166">
    <property type="entry name" value="FAD-bd_PCMH"/>
</dbReference>
<evidence type="ECO:0000313" key="6">
    <source>
        <dbReference type="Proteomes" id="UP000199341"/>
    </source>
</evidence>
<evidence type="ECO:0000256" key="2">
    <source>
        <dbReference type="ARBA" id="ARBA00022827"/>
    </source>
</evidence>
<name>A0A1G9YIN5_9ACTN</name>
<dbReference type="InterPro" id="IPR036318">
    <property type="entry name" value="FAD-bd_PCMH-like_sf"/>
</dbReference>
<dbReference type="Proteomes" id="UP000199341">
    <property type="component" value="Unassembled WGS sequence"/>
</dbReference>
<keyword evidence="2" id="KW-0274">FAD</keyword>
<dbReference type="PROSITE" id="PS51387">
    <property type="entry name" value="FAD_PCMH"/>
    <property type="match status" value="1"/>
</dbReference>
<feature type="region of interest" description="Disordered" evidence="3">
    <location>
        <begin position="1"/>
        <end position="21"/>
    </location>
</feature>
<accession>A0A1G9YIN5</accession>
<dbReference type="OrthoDB" id="9811557at2"/>
<proteinExistence type="predicted"/>
<dbReference type="Pfam" id="PF01565">
    <property type="entry name" value="FAD_binding_4"/>
    <property type="match status" value="1"/>
</dbReference>
<dbReference type="InterPro" id="IPR006094">
    <property type="entry name" value="Oxid_FAD_bind_N"/>
</dbReference>
<evidence type="ECO:0000313" key="5">
    <source>
        <dbReference type="EMBL" id="SDN09049.1"/>
    </source>
</evidence>
<keyword evidence="6" id="KW-1185">Reference proteome</keyword>
<dbReference type="Gene3D" id="3.30.465.10">
    <property type="match status" value="1"/>
</dbReference>
<dbReference type="InterPro" id="IPR016164">
    <property type="entry name" value="FAD-linked_Oxase-like_C"/>
</dbReference>
<dbReference type="RefSeq" id="WP_093783199.1">
    <property type="nucleotide sequence ID" value="NZ_FNIE01000002.1"/>
</dbReference>
<dbReference type="InterPro" id="IPR016169">
    <property type="entry name" value="FAD-bd_PCMH_sub2"/>
</dbReference>
<protein>
    <submittedName>
        <fullName evidence="5">Glycolate oxidase FAD binding subunit</fullName>
    </submittedName>
</protein>
<sequence>MDPAASGARWPAAETVAPRSTAETADLLRGTTGTVVPVGAGTKTGWAAPPERCDLLLRTTALDRITEYAPGDLVVVAEAGVPLAALQKQLAEHSQMLALDPPEEGATLGGIVAANASGPRRLRYGTVRDLLIGVTAVLADGTVARSGGKVVKNVAGYDLGKLHTGAHGALGVVVSTTWRLHPRPPATATVTAPVHGSAHAADLAFRVARSTLTPTALELNWRRGPFDVTGELLALFESSPASVAGQAAACAGLLAGEESKAAVYEGDSAPSAHGTSHDPDRVAIGAALPAWFGQRPTGPMVLRLAYAPAALPHVLDALPPGAHGTASAAVGVGYAAVPPETDLAALRAALAPHDGSAVVLAAHPDLRAGLDHWGPPGDAFGLMTRVKDRFDPARRLSPGRLLGGL</sequence>
<evidence type="ECO:0000259" key="4">
    <source>
        <dbReference type="PROSITE" id="PS51387"/>
    </source>
</evidence>
<dbReference type="AlphaFoldDB" id="A0A1G9YIN5"/>
<dbReference type="SUPFAM" id="SSF55103">
    <property type="entry name" value="FAD-linked oxidases, C-terminal domain"/>
    <property type="match status" value="1"/>
</dbReference>
<dbReference type="PANTHER" id="PTHR11748">
    <property type="entry name" value="D-LACTATE DEHYDROGENASE"/>
    <property type="match status" value="1"/>
</dbReference>
<keyword evidence="1" id="KW-0285">Flavoprotein</keyword>
<organism evidence="5 6">
    <name type="scientific">Actinacidiphila guanduensis</name>
    <dbReference type="NCBI Taxonomy" id="310781"/>
    <lineage>
        <taxon>Bacteria</taxon>
        <taxon>Bacillati</taxon>
        <taxon>Actinomycetota</taxon>
        <taxon>Actinomycetes</taxon>
        <taxon>Kitasatosporales</taxon>
        <taxon>Streptomycetaceae</taxon>
        <taxon>Actinacidiphila</taxon>
    </lineage>
</organism>
<reference evidence="5 6" key="1">
    <citation type="submission" date="2016-10" db="EMBL/GenBank/DDBJ databases">
        <authorList>
            <person name="de Groot N.N."/>
        </authorList>
    </citation>
    <scope>NUCLEOTIDE SEQUENCE [LARGE SCALE GENOMIC DNA]</scope>
    <source>
        <strain evidence="5 6">CGMCC 4.2022</strain>
    </source>
</reference>